<evidence type="ECO:0000313" key="3">
    <source>
        <dbReference type="EMBL" id="MFD1460485.1"/>
    </source>
</evidence>
<keyword evidence="1 2" id="KW-0378">Hydrolase</keyword>
<gene>
    <name evidence="3" type="primary">thpR</name>
    <name evidence="3" type="ORF">ACFQ5D_03285</name>
</gene>
<organism evidence="3 4">
    <name type="scientific">Paenibacillus farraposensis</name>
    <dbReference type="NCBI Taxonomy" id="2807095"/>
    <lineage>
        <taxon>Bacteria</taxon>
        <taxon>Bacillati</taxon>
        <taxon>Bacillota</taxon>
        <taxon>Bacilli</taxon>
        <taxon>Bacillales</taxon>
        <taxon>Paenibacillaceae</taxon>
        <taxon>Paenibacillus</taxon>
    </lineage>
</organism>
<dbReference type="RefSeq" id="WP_229526614.1">
    <property type="nucleotide sequence ID" value="NZ_JAFFQR010000112.1"/>
</dbReference>
<dbReference type="EC" id="3.1.4.58" evidence="2"/>
<dbReference type="Pfam" id="PF13563">
    <property type="entry name" value="2_5_RNA_ligase2"/>
    <property type="match status" value="1"/>
</dbReference>
<protein>
    <recommendedName>
        <fullName evidence="2">RNA 2',3'-cyclic phosphodiesterase</fullName>
        <shortName evidence="2">RNA 2',3'-CPDase</shortName>
        <ecNumber evidence="2">3.1.4.58</ecNumber>
    </recommendedName>
</protein>
<dbReference type="InterPro" id="IPR004175">
    <property type="entry name" value="RNA_CPDase"/>
</dbReference>
<dbReference type="Gene3D" id="3.90.1140.10">
    <property type="entry name" value="Cyclic phosphodiesterase"/>
    <property type="match status" value="1"/>
</dbReference>
<proteinExistence type="inferred from homology"/>
<keyword evidence="4" id="KW-1185">Reference proteome</keyword>
<dbReference type="NCBIfam" id="TIGR02258">
    <property type="entry name" value="2_5_ligase"/>
    <property type="match status" value="1"/>
</dbReference>
<dbReference type="InterPro" id="IPR009097">
    <property type="entry name" value="Cyclic_Pdiesterase"/>
</dbReference>
<evidence type="ECO:0000256" key="1">
    <source>
        <dbReference type="ARBA" id="ARBA00022801"/>
    </source>
</evidence>
<dbReference type="SUPFAM" id="SSF55144">
    <property type="entry name" value="LigT-like"/>
    <property type="match status" value="1"/>
</dbReference>
<comment type="similarity">
    <text evidence="2">Belongs to the 2H phosphoesterase superfamily. ThpR family.</text>
</comment>
<feature type="short sequence motif" description="HXTX 2" evidence="2">
    <location>
        <begin position="145"/>
        <end position="148"/>
    </location>
</feature>
<dbReference type="EMBL" id="JBHTNZ010000003">
    <property type="protein sequence ID" value="MFD1460485.1"/>
    <property type="molecule type" value="Genomic_DNA"/>
</dbReference>
<accession>A0ABW4DBI1</accession>
<feature type="active site" description="Proton acceptor" evidence="2">
    <location>
        <position position="145"/>
    </location>
</feature>
<feature type="active site" description="Proton donor" evidence="2">
    <location>
        <position position="58"/>
    </location>
</feature>
<comment type="function">
    <text evidence="2">Hydrolyzes RNA 2',3'-cyclic phosphodiester to an RNA 2'-phosphomonoester.</text>
</comment>
<comment type="caution">
    <text evidence="3">The sequence shown here is derived from an EMBL/GenBank/DDBJ whole genome shotgun (WGS) entry which is preliminary data.</text>
</comment>
<evidence type="ECO:0000313" key="4">
    <source>
        <dbReference type="Proteomes" id="UP001597340"/>
    </source>
</evidence>
<feature type="short sequence motif" description="HXTX 1" evidence="2">
    <location>
        <begin position="58"/>
        <end position="61"/>
    </location>
</feature>
<comment type="catalytic activity">
    <reaction evidence="2">
        <text>a 3'-end 2',3'-cyclophospho-ribonucleotide-RNA + H2O = a 3'-end 2'-phospho-ribonucleotide-RNA + H(+)</text>
        <dbReference type="Rhea" id="RHEA:11828"/>
        <dbReference type="Rhea" id="RHEA-COMP:10464"/>
        <dbReference type="Rhea" id="RHEA-COMP:17353"/>
        <dbReference type="ChEBI" id="CHEBI:15377"/>
        <dbReference type="ChEBI" id="CHEBI:15378"/>
        <dbReference type="ChEBI" id="CHEBI:83064"/>
        <dbReference type="ChEBI" id="CHEBI:173113"/>
        <dbReference type="EC" id="3.1.4.58"/>
    </reaction>
</comment>
<dbReference type="PANTHER" id="PTHR35561:SF1">
    <property type="entry name" value="RNA 2',3'-CYCLIC PHOSPHODIESTERASE"/>
    <property type="match status" value="1"/>
</dbReference>
<sequence>MERDKQSSATPNSAVSPSQRLFTAIALPDEQKQKLHQWVEQNLGDLSFRKWSDLRDYHVTLQFLGDVATADIPKLEQALYQAAAEHAPFTLGIGEAGFFGRELFPRVAWRGVTGQLEPLNQLYQSILRATESLGFKPEERPYRPHITVARSYTGQQPVPPPVWQANDRIAKPWEVGEFVLYATRMGQKPMYQIIQNFPFPFQKP</sequence>
<reference evidence="4" key="1">
    <citation type="journal article" date="2019" name="Int. J. Syst. Evol. Microbiol.">
        <title>The Global Catalogue of Microorganisms (GCM) 10K type strain sequencing project: providing services to taxonomists for standard genome sequencing and annotation.</title>
        <authorList>
            <consortium name="The Broad Institute Genomics Platform"/>
            <consortium name="The Broad Institute Genome Sequencing Center for Infectious Disease"/>
            <person name="Wu L."/>
            <person name="Ma J."/>
        </authorList>
    </citation>
    <scope>NUCLEOTIDE SEQUENCE [LARGE SCALE GENOMIC DNA]</scope>
    <source>
        <strain evidence="4">CCM 9147</strain>
    </source>
</reference>
<dbReference type="HAMAP" id="MF_01940">
    <property type="entry name" value="RNA_CPDase"/>
    <property type="match status" value="1"/>
</dbReference>
<dbReference type="PANTHER" id="PTHR35561">
    <property type="entry name" value="RNA 2',3'-CYCLIC PHOSPHODIESTERASE"/>
    <property type="match status" value="1"/>
</dbReference>
<name>A0ABW4DBI1_9BACL</name>
<evidence type="ECO:0000256" key="2">
    <source>
        <dbReference type="HAMAP-Rule" id="MF_01940"/>
    </source>
</evidence>
<dbReference type="Proteomes" id="UP001597340">
    <property type="component" value="Unassembled WGS sequence"/>
</dbReference>